<evidence type="ECO:0000313" key="3">
    <source>
        <dbReference type="EMBL" id="PSR92792.1"/>
    </source>
</evidence>
<dbReference type="FunCoup" id="A0A2R6PKD9">
    <property type="interactions" value="228"/>
</dbReference>
<protein>
    <submittedName>
        <fullName evidence="3">RNA polymerase-associated protein</fullName>
    </submittedName>
</protein>
<feature type="region of interest" description="Disordered" evidence="1">
    <location>
        <begin position="287"/>
        <end position="337"/>
    </location>
</feature>
<dbReference type="Proteomes" id="UP000241394">
    <property type="component" value="Chromosome LG24"/>
</dbReference>
<proteinExistence type="predicted"/>
<dbReference type="SUPFAM" id="SSF159042">
    <property type="entry name" value="Plus3-like"/>
    <property type="match status" value="1"/>
</dbReference>
<dbReference type="Gene3D" id="3.90.70.200">
    <property type="entry name" value="Plus-3 domain"/>
    <property type="match status" value="1"/>
</dbReference>
<dbReference type="PROSITE" id="PS51360">
    <property type="entry name" value="PLUS3"/>
    <property type="match status" value="1"/>
</dbReference>
<dbReference type="InterPro" id="IPR004343">
    <property type="entry name" value="Plus-3_dom"/>
</dbReference>
<organism evidence="3 4">
    <name type="scientific">Actinidia chinensis var. chinensis</name>
    <name type="common">Chinese soft-hair kiwi</name>
    <dbReference type="NCBI Taxonomy" id="1590841"/>
    <lineage>
        <taxon>Eukaryota</taxon>
        <taxon>Viridiplantae</taxon>
        <taxon>Streptophyta</taxon>
        <taxon>Embryophyta</taxon>
        <taxon>Tracheophyta</taxon>
        <taxon>Spermatophyta</taxon>
        <taxon>Magnoliopsida</taxon>
        <taxon>eudicotyledons</taxon>
        <taxon>Gunneridae</taxon>
        <taxon>Pentapetalae</taxon>
        <taxon>asterids</taxon>
        <taxon>Ericales</taxon>
        <taxon>Actinidiaceae</taxon>
        <taxon>Actinidia</taxon>
    </lineage>
</organism>
<dbReference type="OMA" id="CITEANS"/>
<dbReference type="PANTHER" id="PTHR38940:SF4">
    <property type="entry name" value="OS01G0775100 PROTEIN"/>
    <property type="match status" value="1"/>
</dbReference>
<dbReference type="InterPro" id="IPR036128">
    <property type="entry name" value="Plus3-like_sf"/>
</dbReference>
<dbReference type="Gramene" id="PSR92792">
    <property type="protein sequence ID" value="PSR92792"/>
    <property type="gene ID" value="CEY00_Acc27391"/>
</dbReference>
<feature type="compositionally biased region" description="Basic and acidic residues" evidence="1">
    <location>
        <begin position="572"/>
        <end position="584"/>
    </location>
</feature>
<sequence>MKLDNDNVEPVTDLQLALAYHNQFTPRRLSNSGAGANADSRIDLAFVAADPLSELVWSPHNGLSLKCADFSFFEEKTSLLWDVEPSNMVLSPPQGATSRVATGEEPIDEGNLITSQVAFQVASVIDEGPSLVRSPRSIGYNAGTINKIEEMNIAGGASIVDTNLKEEKTSKGKGLCSPNNNQIYSINETKESNAGPEKQKTEFIPLKTDERRFNIAQTEPSSEHNEVKVGLDIPVPNVTSPGRRHKDLSVAIEEEHKNKMKIDGPINVPPLEKLGSSAENELQLLIVKGKSTPPEAPPNNSRTGLNRRKRKEKAFSDGNVNERTSKDEDGSHESVESCNSAVPVLFSTGKKRWSFEQLTVESKRMKKQIREGPSTCFIRQDSSFVNWISNMVKGLNKTNQDEVPSLALTLSHPDHEDKSADQKIITCRRNNDIGCMNMGFQTIFQSLYSSNPNEQERKMLIGNSPIRMSKHVVLDNKLSDACITPMSCYGDFDEFCKIFVLPKKKFNESISGNEAGPSVIPNTSAANIVTSSCSDQNKISRKLACTSVKYGRNSSFSRGKHKIESDENNDSDPPRDSEGINKVGGRCDDLESFWITRFSSKTSGTVLNLDKCNQNTSKALMCSTDCTNLIPRPNNRINQKSSDAREYSTEDLVNVVGKELHNYAPNSDTSFGFGKIHGHSDQKSTIKLNPIVPSPKSNNSEAMVSVFAKRLDALKRIIPSDVKDNASHTRTTCFYCGKSDRNLHDCSEIEEIEQENLARNLSSYDGAEELPCLCNRCFHLDHWAISCPKEIKQTHCEVDDEITDCDGKNSQTGVGKNIASSSGNNVLKEKKIAPSSQLVTGKFSDVPKGIFDAIRKLRLSRMDILKWMNSQTSSLHLDGFFLRLRLGKWEEGLGGTGYYVACITGEQRGKPPQGSKIPLFVKIGGIKCLVESQYISNQDFLEDELMVWWCATVRSGGKIPSEDHLKSKFKERQRLGF</sequence>
<feature type="domain" description="Plus3" evidence="2">
    <location>
        <begin position="848"/>
        <end position="977"/>
    </location>
</feature>
<dbReference type="InParanoid" id="A0A2R6PKD9"/>
<evidence type="ECO:0000259" key="2">
    <source>
        <dbReference type="PROSITE" id="PS51360"/>
    </source>
</evidence>
<feature type="region of interest" description="Disordered" evidence="1">
    <location>
        <begin position="553"/>
        <end position="584"/>
    </location>
</feature>
<evidence type="ECO:0000313" key="4">
    <source>
        <dbReference type="Proteomes" id="UP000241394"/>
    </source>
</evidence>
<feature type="compositionally biased region" description="Basic and acidic residues" evidence="1">
    <location>
        <begin position="323"/>
        <end position="335"/>
    </location>
</feature>
<accession>A0A2R6PKD9</accession>
<dbReference type="AlphaFoldDB" id="A0A2R6PKD9"/>
<name>A0A2R6PKD9_ACTCC</name>
<reference evidence="3 4" key="1">
    <citation type="submission" date="2017-07" db="EMBL/GenBank/DDBJ databases">
        <title>An improved, manually edited Actinidia chinensis var. chinensis (kiwifruit) genome highlights the challenges associated with draft genomes and gene prediction in plants.</title>
        <authorList>
            <person name="Pilkington S."/>
            <person name="Crowhurst R."/>
            <person name="Hilario E."/>
            <person name="Nardozza S."/>
            <person name="Fraser L."/>
            <person name="Peng Y."/>
            <person name="Gunaseelan K."/>
            <person name="Simpson R."/>
            <person name="Tahir J."/>
            <person name="Deroles S."/>
            <person name="Templeton K."/>
            <person name="Luo Z."/>
            <person name="Davy M."/>
            <person name="Cheng C."/>
            <person name="Mcneilage M."/>
            <person name="Scaglione D."/>
            <person name="Liu Y."/>
            <person name="Zhang Q."/>
            <person name="Datson P."/>
            <person name="De Silva N."/>
            <person name="Gardiner S."/>
            <person name="Bassett H."/>
            <person name="Chagne D."/>
            <person name="Mccallum J."/>
            <person name="Dzierzon H."/>
            <person name="Deng C."/>
            <person name="Wang Y.-Y."/>
            <person name="Barron N."/>
            <person name="Manako K."/>
            <person name="Bowen J."/>
            <person name="Foster T."/>
            <person name="Erridge Z."/>
            <person name="Tiffin H."/>
            <person name="Waite C."/>
            <person name="Davies K."/>
            <person name="Grierson E."/>
            <person name="Laing W."/>
            <person name="Kirk R."/>
            <person name="Chen X."/>
            <person name="Wood M."/>
            <person name="Montefiori M."/>
            <person name="Brummell D."/>
            <person name="Schwinn K."/>
            <person name="Catanach A."/>
            <person name="Fullerton C."/>
            <person name="Li D."/>
            <person name="Meiyalaghan S."/>
            <person name="Nieuwenhuizen N."/>
            <person name="Read N."/>
            <person name="Prakash R."/>
            <person name="Hunter D."/>
            <person name="Zhang H."/>
            <person name="Mckenzie M."/>
            <person name="Knabel M."/>
            <person name="Harris A."/>
            <person name="Allan A."/>
            <person name="Chen A."/>
            <person name="Janssen B."/>
            <person name="Plunkett B."/>
            <person name="Dwamena C."/>
            <person name="Voogd C."/>
            <person name="Leif D."/>
            <person name="Lafferty D."/>
            <person name="Souleyre E."/>
            <person name="Varkonyi-Gasic E."/>
            <person name="Gambi F."/>
            <person name="Hanley J."/>
            <person name="Yao J.-L."/>
            <person name="Cheung J."/>
            <person name="David K."/>
            <person name="Warren B."/>
            <person name="Marsh K."/>
            <person name="Snowden K."/>
            <person name="Lin-Wang K."/>
            <person name="Brian L."/>
            <person name="Martinez-Sanchez M."/>
            <person name="Wang M."/>
            <person name="Ileperuma N."/>
            <person name="Macnee N."/>
            <person name="Campin R."/>
            <person name="Mcatee P."/>
            <person name="Drummond R."/>
            <person name="Espley R."/>
            <person name="Ireland H."/>
            <person name="Wu R."/>
            <person name="Atkinson R."/>
            <person name="Karunairetnam S."/>
            <person name="Bulley S."/>
            <person name="Chunkath S."/>
            <person name="Hanley Z."/>
            <person name="Storey R."/>
            <person name="Thrimawithana A."/>
            <person name="Thomson S."/>
            <person name="David C."/>
            <person name="Testolin R."/>
        </authorList>
    </citation>
    <scope>NUCLEOTIDE SEQUENCE [LARGE SCALE GENOMIC DNA]</scope>
    <source>
        <strain evidence="4">cv. Red5</strain>
        <tissue evidence="3">Young leaf</tissue>
    </source>
</reference>
<evidence type="ECO:0000256" key="1">
    <source>
        <dbReference type="SAM" id="MobiDB-lite"/>
    </source>
</evidence>
<dbReference type="GO" id="GO:0003677">
    <property type="term" value="F:DNA binding"/>
    <property type="evidence" value="ECO:0007669"/>
    <property type="project" value="InterPro"/>
</dbReference>
<reference evidence="4" key="2">
    <citation type="journal article" date="2018" name="BMC Genomics">
        <title>A manually annotated Actinidia chinensis var. chinensis (kiwifruit) genome highlights the challenges associated with draft genomes and gene prediction in plants.</title>
        <authorList>
            <person name="Pilkington S.M."/>
            <person name="Crowhurst R."/>
            <person name="Hilario E."/>
            <person name="Nardozza S."/>
            <person name="Fraser L."/>
            <person name="Peng Y."/>
            <person name="Gunaseelan K."/>
            <person name="Simpson R."/>
            <person name="Tahir J."/>
            <person name="Deroles S.C."/>
            <person name="Templeton K."/>
            <person name="Luo Z."/>
            <person name="Davy M."/>
            <person name="Cheng C."/>
            <person name="McNeilage M."/>
            <person name="Scaglione D."/>
            <person name="Liu Y."/>
            <person name="Zhang Q."/>
            <person name="Datson P."/>
            <person name="De Silva N."/>
            <person name="Gardiner S.E."/>
            <person name="Bassett H."/>
            <person name="Chagne D."/>
            <person name="McCallum J."/>
            <person name="Dzierzon H."/>
            <person name="Deng C."/>
            <person name="Wang Y.Y."/>
            <person name="Barron L."/>
            <person name="Manako K."/>
            <person name="Bowen J."/>
            <person name="Foster T.M."/>
            <person name="Erridge Z.A."/>
            <person name="Tiffin H."/>
            <person name="Waite C.N."/>
            <person name="Davies K.M."/>
            <person name="Grierson E.P."/>
            <person name="Laing W.A."/>
            <person name="Kirk R."/>
            <person name="Chen X."/>
            <person name="Wood M."/>
            <person name="Montefiori M."/>
            <person name="Brummell D.A."/>
            <person name="Schwinn K.E."/>
            <person name="Catanach A."/>
            <person name="Fullerton C."/>
            <person name="Li D."/>
            <person name="Meiyalaghan S."/>
            <person name="Nieuwenhuizen N."/>
            <person name="Read N."/>
            <person name="Prakash R."/>
            <person name="Hunter D."/>
            <person name="Zhang H."/>
            <person name="McKenzie M."/>
            <person name="Knabel M."/>
            <person name="Harris A."/>
            <person name="Allan A.C."/>
            <person name="Gleave A."/>
            <person name="Chen A."/>
            <person name="Janssen B.J."/>
            <person name="Plunkett B."/>
            <person name="Ampomah-Dwamena C."/>
            <person name="Voogd C."/>
            <person name="Leif D."/>
            <person name="Lafferty D."/>
            <person name="Souleyre E.J.F."/>
            <person name="Varkonyi-Gasic E."/>
            <person name="Gambi F."/>
            <person name="Hanley J."/>
            <person name="Yao J.L."/>
            <person name="Cheung J."/>
            <person name="David K.M."/>
            <person name="Warren B."/>
            <person name="Marsh K."/>
            <person name="Snowden K.C."/>
            <person name="Lin-Wang K."/>
            <person name="Brian L."/>
            <person name="Martinez-Sanchez M."/>
            <person name="Wang M."/>
            <person name="Ileperuma N."/>
            <person name="Macnee N."/>
            <person name="Campin R."/>
            <person name="McAtee P."/>
            <person name="Drummond R.S.M."/>
            <person name="Espley R.V."/>
            <person name="Ireland H.S."/>
            <person name="Wu R."/>
            <person name="Atkinson R.G."/>
            <person name="Karunairetnam S."/>
            <person name="Bulley S."/>
            <person name="Chunkath S."/>
            <person name="Hanley Z."/>
            <person name="Storey R."/>
            <person name="Thrimawithana A.H."/>
            <person name="Thomson S."/>
            <person name="David C."/>
            <person name="Testolin R."/>
            <person name="Huang H."/>
            <person name="Hellens R.P."/>
            <person name="Schaffer R.J."/>
        </authorList>
    </citation>
    <scope>NUCLEOTIDE SEQUENCE [LARGE SCALE GENOMIC DNA]</scope>
    <source>
        <strain evidence="4">cv. Red5</strain>
    </source>
</reference>
<dbReference type="OrthoDB" id="166375at2759"/>
<dbReference type="PANTHER" id="PTHR38940">
    <property type="entry name" value="PLUS3 DOMAIN-CONTAINING PROTEIN"/>
    <property type="match status" value="1"/>
</dbReference>
<comment type="caution">
    <text evidence="3">The sequence shown here is derived from an EMBL/GenBank/DDBJ whole genome shotgun (WGS) entry which is preliminary data.</text>
</comment>
<dbReference type="Pfam" id="PF03126">
    <property type="entry name" value="Plus-3"/>
    <property type="match status" value="1"/>
</dbReference>
<dbReference type="EMBL" id="NKQK01000024">
    <property type="protein sequence ID" value="PSR92792.1"/>
    <property type="molecule type" value="Genomic_DNA"/>
</dbReference>
<dbReference type="SMART" id="SM00719">
    <property type="entry name" value="Plus3"/>
    <property type="match status" value="1"/>
</dbReference>
<dbReference type="STRING" id="1590841.A0A2R6PKD9"/>
<gene>
    <name evidence="3" type="ORF">CEY00_Acc27391</name>
</gene>
<keyword evidence="4" id="KW-1185">Reference proteome</keyword>